<comment type="caution">
    <text evidence="2">The sequence shown here is derived from an EMBL/GenBank/DDBJ whole genome shotgun (WGS) entry which is preliminary data.</text>
</comment>
<organism evidence="2 3">
    <name type="scientific">Eumeta variegata</name>
    <name type="common">Bagworm moth</name>
    <name type="synonym">Eumeta japonica</name>
    <dbReference type="NCBI Taxonomy" id="151549"/>
    <lineage>
        <taxon>Eukaryota</taxon>
        <taxon>Metazoa</taxon>
        <taxon>Ecdysozoa</taxon>
        <taxon>Arthropoda</taxon>
        <taxon>Hexapoda</taxon>
        <taxon>Insecta</taxon>
        <taxon>Pterygota</taxon>
        <taxon>Neoptera</taxon>
        <taxon>Endopterygota</taxon>
        <taxon>Lepidoptera</taxon>
        <taxon>Glossata</taxon>
        <taxon>Ditrysia</taxon>
        <taxon>Tineoidea</taxon>
        <taxon>Psychidae</taxon>
        <taxon>Oiketicinae</taxon>
        <taxon>Eumeta</taxon>
    </lineage>
</organism>
<sequence length="296" mass="33094">MEVPSSQRKQNTEWVTALFIVHSECTSMHPLLLKELSNYLGIVGPYLILKIKTSNVKLIGSDLATSRPARRPSYIRASNVFDFGPSPPFGAATSLELLRAFPCAYTHLRLRLFGLDEISLDPLEADRLIPTTHDTSLYIHFGRLRPSSDAHGFSYNLHNPVEGATITAVRLSSCSCEPTLDLQTNQALVLNIFLRRPGGRLLADAAHPLIRLESGVRRPTSHLCVCRRRNYNHLYAKVTCTRYISETSALVPLSHQISVLELIPQLIKAPYTSTKDEGRERERDGGRMYGTGIESR</sequence>
<evidence type="ECO:0000313" key="3">
    <source>
        <dbReference type="Proteomes" id="UP000299102"/>
    </source>
</evidence>
<dbReference type="Proteomes" id="UP000299102">
    <property type="component" value="Unassembled WGS sequence"/>
</dbReference>
<dbReference type="EMBL" id="BGZK01000291">
    <property type="protein sequence ID" value="GBP34620.1"/>
    <property type="molecule type" value="Genomic_DNA"/>
</dbReference>
<gene>
    <name evidence="2" type="ORF">EVAR_19011_1</name>
</gene>
<evidence type="ECO:0000256" key="1">
    <source>
        <dbReference type="SAM" id="MobiDB-lite"/>
    </source>
</evidence>
<protein>
    <submittedName>
        <fullName evidence="2">Uncharacterized protein</fullName>
    </submittedName>
</protein>
<evidence type="ECO:0000313" key="2">
    <source>
        <dbReference type="EMBL" id="GBP34620.1"/>
    </source>
</evidence>
<accession>A0A4C1V7U0</accession>
<reference evidence="2 3" key="1">
    <citation type="journal article" date="2019" name="Commun. Biol.">
        <title>The bagworm genome reveals a unique fibroin gene that provides high tensile strength.</title>
        <authorList>
            <person name="Kono N."/>
            <person name="Nakamura H."/>
            <person name="Ohtoshi R."/>
            <person name="Tomita M."/>
            <person name="Numata K."/>
            <person name="Arakawa K."/>
        </authorList>
    </citation>
    <scope>NUCLEOTIDE SEQUENCE [LARGE SCALE GENOMIC DNA]</scope>
</reference>
<dbReference type="AlphaFoldDB" id="A0A4C1V7U0"/>
<name>A0A4C1V7U0_EUMVA</name>
<keyword evidence="3" id="KW-1185">Reference proteome</keyword>
<proteinExistence type="predicted"/>
<feature type="compositionally biased region" description="Basic and acidic residues" evidence="1">
    <location>
        <begin position="274"/>
        <end position="286"/>
    </location>
</feature>
<feature type="region of interest" description="Disordered" evidence="1">
    <location>
        <begin position="273"/>
        <end position="296"/>
    </location>
</feature>